<name>A0ACC1KGT9_9FUNG</name>
<gene>
    <name evidence="1" type="ORF">H4R21_006756</name>
</gene>
<proteinExistence type="predicted"/>
<comment type="caution">
    <text evidence="1">The sequence shown here is derived from an EMBL/GenBank/DDBJ whole genome shotgun (WGS) entry which is preliminary data.</text>
</comment>
<keyword evidence="2" id="KW-1185">Reference proteome</keyword>
<reference evidence="1" key="1">
    <citation type="submission" date="2022-07" db="EMBL/GenBank/DDBJ databases">
        <title>Phylogenomic reconstructions and comparative analyses of Kickxellomycotina fungi.</title>
        <authorList>
            <person name="Reynolds N.K."/>
            <person name="Stajich J.E."/>
            <person name="Barry K."/>
            <person name="Grigoriev I.V."/>
            <person name="Crous P."/>
            <person name="Smith M.E."/>
        </authorList>
    </citation>
    <scope>NUCLEOTIDE SEQUENCE</scope>
    <source>
        <strain evidence="1">BCRC 34780</strain>
    </source>
</reference>
<sequence length="170" mass="19436">MEEQYRQWRRKAIDEYARAYGAGAGAGAGGGLAGLERQLTYEDFKAAVMQGDDNGQLLDYVNTQVIFQAGVDFESKPMVVFCACKLPSAQTVDYERLLNLIIFRLDEFVENDYTVVLLASGAQHTPGWGWLARAYRRLDRKYRKNVKNVYVVHPSMWARLLFQVLGRFVR</sequence>
<organism evidence="1 2">
    <name type="scientific">Coemansia helicoidea</name>
    <dbReference type="NCBI Taxonomy" id="1286919"/>
    <lineage>
        <taxon>Eukaryota</taxon>
        <taxon>Fungi</taxon>
        <taxon>Fungi incertae sedis</taxon>
        <taxon>Zoopagomycota</taxon>
        <taxon>Kickxellomycotina</taxon>
        <taxon>Kickxellomycetes</taxon>
        <taxon>Kickxellales</taxon>
        <taxon>Kickxellaceae</taxon>
        <taxon>Coemansia</taxon>
    </lineage>
</organism>
<protein>
    <submittedName>
        <fullName evidence="1">Uncharacterized protein</fullName>
    </submittedName>
</protein>
<evidence type="ECO:0000313" key="1">
    <source>
        <dbReference type="EMBL" id="KAJ2789366.1"/>
    </source>
</evidence>
<evidence type="ECO:0000313" key="2">
    <source>
        <dbReference type="Proteomes" id="UP001140087"/>
    </source>
</evidence>
<dbReference type="EMBL" id="JANBUN010003799">
    <property type="protein sequence ID" value="KAJ2789366.1"/>
    <property type="molecule type" value="Genomic_DNA"/>
</dbReference>
<dbReference type="Proteomes" id="UP001140087">
    <property type="component" value="Unassembled WGS sequence"/>
</dbReference>
<accession>A0ACC1KGT9</accession>